<sequence>MSGLILCRTKEAVNPYYISGMDIKIYSLEELCYYIYNNVYLIGTDFICPKLIEFIRSETKEPKLADRLEYLGEKKAGLAEMVLTVLRYVDYYTDDEIEKLRGILTTLNTQNVYERLKTRADRLMLNECYYAAIRSYSQIINGKKDPSLSVVFYSDVCYNMGVAYARMFLFRQAQNCFNEAYSLSRHEDCKKAAMAAGRLAFNSESSNRVEFLDEQTDEEYVIRREIEALMDNAMYSDGYRHIDDIYKNKDEKSIGEQIERWKEQYVRYTG</sequence>
<comment type="caution">
    <text evidence="1">The sequence shown here is derived from an EMBL/GenBank/DDBJ whole genome shotgun (WGS) entry which is preliminary data.</text>
</comment>
<gene>
    <name evidence="1" type="ORF">BN656_00370</name>
</gene>
<protein>
    <recommendedName>
        <fullName evidence="3">Tetratricopeptide repeat protein</fullName>
    </recommendedName>
</protein>
<reference evidence="1" key="1">
    <citation type="submission" date="2012-11" db="EMBL/GenBank/DDBJ databases">
        <title>Dependencies among metagenomic species, viruses, plasmids and units of genetic variation.</title>
        <authorList>
            <person name="Nielsen H.B."/>
            <person name="Almeida M."/>
            <person name="Juncker A.S."/>
            <person name="Rasmussen S."/>
            <person name="Li J."/>
            <person name="Sunagawa S."/>
            <person name="Plichta D."/>
            <person name="Gautier L."/>
            <person name="Le Chatelier E."/>
            <person name="Peletier E."/>
            <person name="Bonde I."/>
            <person name="Nielsen T."/>
            <person name="Manichanh C."/>
            <person name="Arumugam M."/>
            <person name="Batto J."/>
            <person name="Santos M.B.Q.D."/>
            <person name="Blom N."/>
            <person name="Borruel N."/>
            <person name="Burgdorf K.S."/>
            <person name="Boumezbeur F."/>
            <person name="Casellas F."/>
            <person name="Dore J."/>
            <person name="Guarner F."/>
            <person name="Hansen T."/>
            <person name="Hildebrand F."/>
            <person name="Kaas R.S."/>
            <person name="Kennedy S."/>
            <person name="Kristiansen K."/>
            <person name="Kultima J.R."/>
            <person name="Leonard P."/>
            <person name="Levenez F."/>
            <person name="Lund O."/>
            <person name="Moumen B."/>
            <person name="Le Paslier D."/>
            <person name="Pons N."/>
            <person name="Pedersen O."/>
            <person name="Prifti E."/>
            <person name="Qin J."/>
            <person name="Raes J."/>
            <person name="Tap J."/>
            <person name="Tims S."/>
            <person name="Ussery D.W."/>
            <person name="Yamada T."/>
            <person name="MetaHit consortium"/>
            <person name="Renault P."/>
            <person name="Sicheritz-Ponten T."/>
            <person name="Bork P."/>
            <person name="Wang J."/>
            <person name="Brunak S."/>
            <person name="Ehrlich S.D."/>
        </authorList>
    </citation>
    <scope>NUCLEOTIDE SEQUENCE [LARGE SCALE GENOMIC DNA]</scope>
</reference>
<dbReference type="SUPFAM" id="SSF48452">
    <property type="entry name" value="TPR-like"/>
    <property type="match status" value="1"/>
</dbReference>
<proteinExistence type="predicted"/>
<evidence type="ECO:0008006" key="3">
    <source>
        <dbReference type="Google" id="ProtNLM"/>
    </source>
</evidence>
<dbReference type="AlphaFoldDB" id="R7A456"/>
<dbReference type="Gene3D" id="1.25.40.10">
    <property type="entry name" value="Tetratricopeptide repeat domain"/>
    <property type="match status" value="1"/>
</dbReference>
<name>R7A456_9FIRM</name>
<evidence type="ECO:0000313" key="1">
    <source>
        <dbReference type="EMBL" id="CDD55593.1"/>
    </source>
</evidence>
<dbReference type="EMBL" id="CBHH010000014">
    <property type="protein sequence ID" value="CDD55593.1"/>
    <property type="molecule type" value="Genomic_DNA"/>
</dbReference>
<accession>R7A456</accession>
<dbReference type="Proteomes" id="UP000018141">
    <property type="component" value="Unassembled WGS sequence"/>
</dbReference>
<dbReference type="InterPro" id="IPR011990">
    <property type="entry name" value="TPR-like_helical_dom_sf"/>
</dbReference>
<evidence type="ECO:0000313" key="2">
    <source>
        <dbReference type="Proteomes" id="UP000018141"/>
    </source>
</evidence>
<organism evidence="1 2">
    <name type="scientific">Bacteroides pectinophilus CAG:437</name>
    <dbReference type="NCBI Taxonomy" id="1263051"/>
    <lineage>
        <taxon>Bacteria</taxon>
        <taxon>Bacillati</taxon>
        <taxon>Bacillota</taxon>
        <taxon>Clostridia</taxon>
        <taxon>Eubacteriales</taxon>
    </lineage>
</organism>